<dbReference type="EMBL" id="OX465077">
    <property type="protein sequence ID" value="CAI9266673.1"/>
    <property type="molecule type" value="Genomic_DNA"/>
</dbReference>
<sequence>MKEEESIESRVQQAMHSRVQHFRDLADSLTFEGVRRLLEKDLALDTYALDKHKKYVKQLLEKLLSETEDEDNVSKQIKSEKVKKEEEEEEEVEEQPKEQKVTGDDEDKVDDSPVMGLLSGNKSAKSEKPKTQDKIPTEDMIKKAIWKKATYFRSKSEELTVASVRRLIEEDLEVEKFSLDPFKKLISKQLDEVLNSQNHTPNKSDDADSSHSESEEKEVEVKPKKKSAPKTKPQKSEAPKKRKKPVQETEQPKKKKIKNAEETSVKKKNVKDADEDSSGEKSESSAEKTEKKEVVAPVYGKKVERLKSIIKACGMIVAPTVYRKAKQAPEEQREAILVKELKEILSKEGLSSNPSEKEIKEVKRRKEKAKELEGIDTSNIVVGSRRRSTFNFVAPPKPKVAIESDDDESSEDSDDDSEDSDNEDADGDDQEEGDDKDGDDKNDDEEGGDDDKDDKNDDDQGGDGDDDDDGKNDDEDNKVDESKSEEVTGNDEMV</sequence>
<feature type="compositionally biased region" description="Basic and acidic residues" evidence="4">
    <location>
        <begin position="124"/>
        <end position="137"/>
    </location>
</feature>
<dbReference type="SMART" id="SM01082">
    <property type="entry name" value="CHZ"/>
    <property type="match status" value="1"/>
</dbReference>
<feature type="domain" description="Histone chaperone" evidence="5">
    <location>
        <begin position="366"/>
        <end position="401"/>
    </location>
</feature>
<dbReference type="Pfam" id="PF09649">
    <property type="entry name" value="CHZ"/>
    <property type="match status" value="1"/>
</dbReference>
<dbReference type="GO" id="GO:0005634">
    <property type="term" value="C:nucleus"/>
    <property type="evidence" value="ECO:0007669"/>
    <property type="project" value="UniProtKB-SubCell"/>
</dbReference>
<feature type="compositionally biased region" description="Basic and acidic residues" evidence="4">
    <location>
        <begin position="234"/>
        <end position="265"/>
    </location>
</feature>
<name>A0AA35YCA7_LACSI</name>
<dbReference type="PANTHER" id="PTHR15410">
    <property type="entry name" value="HIRA-INTERACTING PROTEIN 3"/>
    <property type="match status" value="1"/>
</dbReference>
<keyword evidence="7" id="KW-1185">Reference proteome</keyword>
<evidence type="ECO:0000256" key="1">
    <source>
        <dbReference type="ARBA" id="ARBA00004123"/>
    </source>
</evidence>
<evidence type="ECO:0000256" key="3">
    <source>
        <dbReference type="ARBA" id="ARBA00023242"/>
    </source>
</evidence>
<evidence type="ECO:0000313" key="7">
    <source>
        <dbReference type="Proteomes" id="UP001177003"/>
    </source>
</evidence>
<reference evidence="6" key="1">
    <citation type="submission" date="2023-04" db="EMBL/GenBank/DDBJ databases">
        <authorList>
            <person name="Vijverberg K."/>
            <person name="Xiong W."/>
            <person name="Schranz E."/>
        </authorList>
    </citation>
    <scope>NUCLEOTIDE SEQUENCE</scope>
</reference>
<feature type="region of interest" description="Disordered" evidence="4">
    <location>
        <begin position="66"/>
        <end position="137"/>
    </location>
</feature>
<evidence type="ECO:0000256" key="2">
    <source>
        <dbReference type="ARBA" id="ARBA00023186"/>
    </source>
</evidence>
<gene>
    <name evidence="6" type="ORF">LSALG_LOCUS7214</name>
</gene>
<feature type="region of interest" description="Disordered" evidence="4">
    <location>
        <begin position="193"/>
        <end position="295"/>
    </location>
</feature>
<dbReference type="Proteomes" id="UP001177003">
    <property type="component" value="Chromosome 1"/>
</dbReference>
<dbReference type="AlphaFoldDB" id="A0AA35YCA7"/>
<dbReference type="PANTHER" id="PTHR15410:SF2">
    <property type="entry name" value="HIRA-INTERACTING PROTEIN 3"/>
    <property type="match status" value="1"/>
</dbReference>
<evidence type="ECO:0000313" key="6">
    <source>
        <dbReference type="EMBL" id="CAI9266673.1"/>
    </source>
</evidence>
<evidence type="ECO:0000256" key="4">
    <source>
        <dbReference type="SAM" id="MobiDB-lite"/>
    </source>
</evidence>
<keyword evidence="3" id="KW-0539">Nucleus</keyword>
<dbReference type="InterPro" id="IPR037647">
    <property type="entry name" value="HIRIP3"/>
</dbReference>
<organism evidence="6 7">
    <name type="scientific">Lactuca saligna</name>
    <name type="common">Willowleaf lettuce</name>
    <dbReference type="NCBI Taxonomy" id="75948"/>
    <lineage>
        <taxon>Eukaryota</taxon>
        <taxon>Viridiplantae</taxon>
        <taxon>Streptophyta</taxon>
        <taxon>Embryophyta</taxon>
        <taxon>Tracheophyta</taxon>
        <taxon>Spermatophyta</taxon>
        <taxon>Magnoliopsida</taxon>
        <taxon>eudicotyledons</taxon>
        <taxon>Gunneridae</taxon>
        <taxon>Pentapetalae</taxon>
        <taxon>asterids</taxon>
        <taxon>campanulids</taxon>
        <taxon>Asterales</taxon>
        <taxon>Asteraceae</taxon>
        <taxon>Cichorioideae</taxon>
        <taxon>Cichorieae</taxon>
        <taxon>Lactucinae</taxon>
        <taxon>Lactuca</taxon>
    </lineage>
</organism>
<comment type="subcellular location">
    <subcellularLocation>
        <location evidence="1">Nucleus</location>
    </subcellularLocation>
</comment>
<feature type="compositionally biased region" description="Basic and acidic residues" evidence="4">
    <location>
        <begin position="202"/>
        <end position="222"/>
    </location>
</feature>
<proteinExistence type="predicted"/>
<evidence type="ECO:0000259" key="5">
    <source>
        <dbReference type="SMART" id="SM01082"/>
    </source>
</evidence>
<feature type="compositionally biased region" description="Acidic residues" evidence="4">
    <location>
        <begin position="403"/>
        <end position="478"/>
    </location>
</feature>
<dbReference type="InterPro" id="IPR019098">
    <property type="entry name" value="Histone_chaperone_domain_CHZ"/>
</dbReference>
<feature type="compositionally biased region" description="Basic and acidic residues" evidence="4">
    <location>
        <begin position="278"/>
        <end position="294"/>
    </location>
</feature>
<feature type="compositionally biased region" description="Basic residues" evidence="4">
    <location>
        <begin position="223"/>
        <end position="233"/>
    </location>
</feature>
<keyword evidence="2" id="KW-0143">Chaperone</keyword>
<feature type="region of interest" description="Disordered" evidence="4">
    <location>
        <begin position="346"/>
        <end position="494"/>
    </location>
</feature>
<accession>A0AA35YCA7</accession>
<feature type="compositionally biased region" description="Basic and acidic residues" evidence="4">
    <location>
        <begin position="94"/>
        <end position="103"/>
    </location>
</feature>
<protein>
    <recommendedName>
        <fullName evidence="5">Histone chaperone domain-containing protein</fullName>
    </recommendedName>
</protein>